<evidence type="ECO:0000313" key="1">
    <source>
        <dbReference type="EMBL" id="AMM41681.1"/>
    </source>
</evidence>
<dbReference type="EMBL" id="CP013015">
    <property type="protein sequence ID" value="AMM41681.1"/>
    <property type="molecule type" value="Genomic_DNA"/>
</dbReference>
<keyword evidence="2" id="KW-1185">Reference proteome</keyword>
<gene>
    <name evidence="1" type="ORF">HS1_001887</name>
</gene>
<protein>
    <recommendedName>
        <fullName evidence="3">DUF3570 domain-containing protein</fullName>
    </recommendedName>
</protein>
<evidence type="ECO:0000313" key="2">
    <source>
        <dbReference type="Proteomes" id="UP000070560"/>
    </source>
</evidence>
<accession>A0A7U4QLQ6</accession>
<evidence type="ECO:0008006" key="3">
    <source>
        <dbReference type="Google" id="ProtNLM"/>
    </source>
</evidence>
<proteinExistence type="predicted"/>
<sequence>MYDDNIYLCSTVEIDDFITLIRPEVNIDVKTERTDIKGGITLNVQRYADESQLNTTDQIYALTASFLSSERLSLGLDGRYTKDTTLETELTETGIGLIRTIRKNYFFSPSATYILSERDSLTITPFYTRTNYQSPDYSDYWVSGVNLNYRHLLKNERLSLIGQAGYNYVKFKPSESIYEGHYHNCQIYGGINYLFSETITMNFLIGLRYTNSKMTYWWYPFIILYKDKTVGWVADASLSKTYERGSLTLGARREILPSGWAGQLETNRFYIYFVNKFTERLQGRINISYYKGEYPRPMGMEISDYSYHTWHIIPTLHYYLTKHLAIELNYSYTSYKSTIHSDRNTVFLGIRWEGQYLWE</sequence>
<dbReference type="SUPFAM" id="SSF56935">
    <property type="entry name" value="Porins"/>
    <property type="match status" value="1"/>
</dbReference>
<dbReference type="AlphaFoldDB" id="A0A7U4QLQ6"/>
<name>A0A7U4QLQ6_DESA2</name>
<dbReference type="KEGG" id="daw:HS1_001887"/>
<reference evidence="1 2" key="1">
    <citation type="submission" date="2015-10" db="EMBL/GenBank/DDBJ databases">
        <title>Candidatus Desulfofervidus auxilii, a hydrogenotrophic sulfate-reducing bacterium involved in the thermophilic anaerobic oxidation of methane.</title>
        <authorList>
            <person name="Krukenberg V."/>
            <person name="Richter M."/>
            <person name="Wegener G."/>
        </authorList>
    </citation>
    <scope>NUCLEOTIDE SEQUENCE [LARGE SCALE GENOMIC DNA]</scope>
    <source>
        <strain evidence="1 2">HS1</strain>
    </source>
</reference>
<organism evidence="1 2">
    <name type="scientific">Desulfofervidus auxilii</name>
    <dbReference type="NCBI Taxonomy" id="1621989"/>
    <lineage>
        <taxon>Bacteria</taxon>
        <taxon>Pseudomonadati</taxon>
        <taxon>Thermodesulfobacteriota</taxon>
        <taxon>Candidatus Desulfofervidia</taxon>
        <taxon>Candidatus Desulfofervidales</taxon>
        <taxon>Candidatus Desulfofervidaceae</taxon>
        <taxon>Candidatus Desulfofervidus</taxon>
    </lineage>
</organism>
<dbReference type="Proteomes" id="UP000070560">
    <property type="component" value="Chromosome"/>
</dbReference>